<organism evidence="4 5">
    <name type="scientific">Tissierella simiarum</name>
    <dbReference type="NCBI Taxonomy" id="2841534"/>
    <lineage>
        <taxon>Bacteria</taxon>
        <taxon>Bacillati</taxon>
        <taxon>Bacillota</taxon>
        <taxon>Tissierellia</taxon>
        <taxon>Tissierellales</taxon>
        <taxon>Tissierellaceae</taxon>
        <taxon>Tissierella</taxon>
    </lineage>
</organism>
<keyword evidence="4" id="KW-0547">Nucleotide-binding</keyword>
<evidence type="ECO:0000313" key="5">
    <source>
        <dbReference type="Proteomes" id="UP000749471"/>
    </source>
</evidence>
<dbReference type="InterPro" id="IPR003593">
    <property type="entry name" value="AAA+_ATPase"/>
</dbReference>
<evidence type="ECO:0000259" key="3">
    <source>
        <dbReference type="PROSITE" id="PS50893"/>
    </source>
</evidence>
<comment type="similarity">
    <text evidence="1">Belongs to the ABC transporter superfamily.</text>
</comment>
<dbReference type="PROSITE" id="PS50893">
    <property type="entry name" value="ABC_TRANSPORTER_2"/>
    <property type="match status" value="1"/>
</dbReference>
<dbReference type="Pfam" id="PF00005">
    <property type="entry name" value="ABC_tran"/>
    <property type="match status" value="1"/>
</dbReference>
<gene>
    <name evidence="4" type="ORF">KQI42_18180</name>
</gene>
<dbReference type="InterPro" id="IPR017871">
    <property type="entry name" value="ABC_transporter-like_CS"/>
</dbReference>
<dbReference type="CDD" id="cd03268">
    <property type="entry name" value="ABC_BcrA_bacitracin_resist"/>
    <property type="match status" value="1"/>
</dbReference>
<evidence type="ECO:0000256" key="2">
    <source>
        <dbReference type="ARBA" id="ARBA00022448"/>
    </source>
</evidence>
<feature type="domain" description="ABC transporter" evidence="3">
    <location>
        <begin position="6"/>
        <end position="233"/>
    </location>
</feature>
<keyword evidence="2" id="KW-0813">Transport</keyword>
<dbReference type="SMART" id="SM00382">
    <property type="entry name" value="AAA"/>
    <property type="match status" value="1"/>
</dbReference>
<evidence type="ECO:0000313" key="4">
    <source>
        <dbReference type="EMBL" id="MBU5439941.1"/>
    </source>
</evidence>
<dbReference type="EMBL" id="JAHLPM010000021">
    <property type="protein sequence ID" value="MBU5439941.1"/>
    <property type="molecule type" value="Genomic_DNA"/>
</dbReference>
<dbReference type="Proteomes" id="UP000749471">
    <property type="component" value="Unassembled WGS sequence"/>
</dbReference>
<comment type="caution">
    <text evidence="4">The sequence shown here is derived from an EMBL/GenBank/DDBJ whole genome shotgun (WGS) entry which is preliminary data.</text>
</comment>
<dbReference type="InterPro" id="IPR003439">
    <property type="entry name" value="ABC_transporter-like_ATP-bd"/>
</dbReference>
<protein>
    <submittedName>
        <fullName evidence="4">ABC transporter ATP-binding protein</fullName>
    </submittedName>
</protein>
<dbReference type="PANTHER" id="PTHR43335:SF8">
    <property type="entry name" value="ABC TRANSPORTER, ATP-BINDING PROTEIN"/>
    <property type="match status" value="1"/>
</dbReference>
<sequence length="301" mass="33482">MTEYVIETKDLTKEFSNFTAVNKVNLKVEKGEIYGFLGPNGAGKSTTIRMLLGLIKPTKGKSYLFGKSIESHSINLLRKVGSMVESPSYYGNLTAKENLEITRKILDADKKEIDKVLKIVDLTKWKNEKVKKFSLGMKQRLGIAQALLGDKELLILDEPTNGLDPSGIHEIRDLIISLPGMLGVTVLISSHILSEVELMATQVGIINKGELLFEGSLKELKNKNQSEICLGVSPMVEAEKYLLDKNYEVDKKNGRLFLKKGVLNPGLLNKELVFEGFEVSHISEENKSLENIFLELTGGIK</sequence>
<keyword evidence="4" id="KW-0067">ATP-binding</keyword>
<proteinExistence type="inferred from homology"/>
<name>A0ABS6EBP6_9FIRM</name>
<dbReference type="PROSITE" id="PS00211">
    <property type="entry name" value="ABC_TRANSPORTER_1"/>
    <property type="match status" value="1"/>
</dbReference>
<reference evidence="4 5" key="1">
    <citation type="submission" date="2021-06" db="EMBL/GenBank/DDBJ databases">
        <authorList>
            <person name="Sun Q."/>
            <person name="Li D."/>
        </authorList>
    </citation>
    <scope>NUCLEOTIDE SEQUENCE [LARGE SCALE GENOMIC DNA]</scope>
    <source>
        <strain evidence="4 5">MSJ-40</strain>
    </source>
</reference>
<dbReference type="PANTHER" id="PTHR43335">
    <property type="entry name" value="ABC TRANSPORTER, ATP-BINDING PROTEIN"/>
    <property type="match status" value="1"/>
</dbReference>
<evidence type="ECO:0000256" key="1">
    <source>
        <dbReference type="ARBA" id="ARBA00005417"/>
    </source>
</evidence>
<dbReference type="RefSeq" id="WP_216521833.1">
    <property type="nucleotide sequence ID" value="NZ_JAHLPM010000021.1"/>
</dbReference>
<accession>A0ABS6EBP6</accession>
<dbReference type="GO" id="GO:0005524">
    <property type="term" value="F:ATP binding"/>
    <property type="evidence" value="ECO:0007669"/>
    <property type="project" value="UniProtKB-KW"/>
</dbReference>
<keyword evidence="5" id="KW-1185">Reference proteome</keyword>